<dbReference type="STRING" id="1379270.GEMMAAP_17065"/>
<protein>
    <submittedName>
        <fullName evidence="2">Metal-dependent hydrolase</fullName>
    </submittedName>
</protein>
<reference evidence="2 3" key="1">
    <citation type="journal article" date="2014" name="Proc. Natl. Acad. Sci. U.S.A.">
        <title>Functional type 2 photosynthetic reaction centers found in the rare bacterial phylum Gemmatimonadetes.</title>
        <authorList>
            <person name="Zeng Y."/>
            <person name="Feng F."/>
            <person name="Medova H."/>
            <person name="Dean J."/>
            <person name="Koblizek M."/>
        </authorList>
    </citation>
    <scope>NUCLEOTIDE SEQUENCE [LARGE SCALE GENOMIC DNA]</scope>
    <source>
        <strain evidence="2 3">AP64</strain>
    </source>
</reference>
<dbReference type="OrthoDB" id="1439983at2"/>
<proteinExistence type="predicted"/>
<evidence type="ECO:0000259" key="1">
    <source>
        <dbReference type="Pfam" id="PF12867"/>
    </source>
</evidence>
<gene>
    <name evidence="2" type="ORF">GEMMAAP_17065</name>
</gene>
<dbReference type="AlphaFoldDB" id="A0A143BN72"/>
<keyword evidence="2" id="KW-0378">Hydrolase</keyword>
<feature type="domain" description="DinB-like" evidence="1">
    <location>
        <begin position="27"/>
        <end position="158"/>
    </location>
</feature>
<sequence length="178" mass="19232">MTPTPEWWQRGPVTGVPDALQPVAHMLLQLRDEVPTVVAPLSWAQWNDRPAGVASVAFHVRHVAGVLDRLFTYARGATLTEAQVVALKAEAAPLTEDTRDRLLDALIAQLESRLDEVRTIDPAILGDVRTIGRAQLPSTVLGCIVHAAEHGMRHLGQLVVTARVVAAQDSRAVVPEGP</sequence>
<keyword evidence="3" id="KW-1185">Reference proteome</keyword>
<evidence type="ECO:0000313" key="3">
    <source>
        <dbReference type="Proteomes" id="UP000076404"/>
    </source>
</evidence>
<dbReference type="KEGG" id="gph:GEMMAAP_17065"/>
<dbReference type="SUPFAM" id="SSF109854">
    <property type="entry name" value="DinB/YfiT-like putative metalloenzymes"/>
    <property type="match status" value="1"/>
</dbReference>
<dbReference type="eggNOG" id="COG2318">
    <property type="taxonomic scope" value="Bacteria"/>
</dbReference>
<dbReference type="Proteomes" id="UP000076404">
    <property type="component" value="Chromosome"/>
</dbReference>
<organism evidence="2 3">
    <name type="scientific">Gemmatimonas phototrophica</name>
    <dbReference type="NCBI Taxonomy" id="1379270"/>
    <lineage>
        <taxon>Bacteria</taxon>
        <taxon>Pseudomonadati</taxon>
        <taxon>Gemmatimonadota</taxon>
        <taxon>Gemmatimonadia</taxon>
        <taxon>Gemmatimonadales</taxon>
        <taxon>Gemmatimonadaceae</taxon>
        <taxon>Gemmatimonas</taxon>
    </lineage>
</organism>
<dbReference type="GO" id="GO:0016787">
    <property type="term" value="F:hydrolase activity"/>
    <property type="evidence" value="ECO:0007669"/>
    <property type="project" value="UniProtKB-KW"/>
</dbReference>
<accession>A0A143BN72</accession>
<dbReference type="InterPro" id="IPR024775">
    <property type="entry name" value="DinB-like"/>
</dbReference>
<name>A0A143BN72_9BACT</name>
<dbReference type="RefSeq" id="WP_043579341.1">
    <property type="nucleotide sequence ID" value="NZ_CP011454.1"/>
</dbReference>
<dbReference type="EMBL" id="CP011454">
    <property type="protein sequence ID" value="AMW06035.1"/>
    <property type="molecule type" value="Genomic_DNA"/>
</dbReference>
<dbReference type="Gene3D" id="1.20.120.450">
    <property type="entry name" value="dinb family like domain"/>
    <property type="match status" value="1"/>
</dbReference>
<dbReference type="InterPro" id="IPR034660">
    <property type="entry name" value="DinB/YfiT-like"/>
</dbReference>
<evidence type="ECO:0000313" key="2">
    <source>
        <dbReference type="EMBL" id="AMW06035.1"/>
    </source>
</evidence>
<dbReference type="Pfam" id="PF12867">
    <property type="entry name" value="DinB_2"/>
    <property type="match status" value="1"/>
</dbReference>
<reference evidence="2 3" key="2">
    <citation type="journal article" date="2016" name="Environ. Microbiol. Rep.">
        <title>Metagenomic evidence for the presence of phototrophic Gemmatimonadetes bacteria in diverse environments.</title>
        <authorList>
            <person name="Zeng Y."/>
            <person name="Baumbach J."/>
            <person name="Barbosa E.G."/>
            <person name="Azevedo V."/>
            <person name="Zhang C."/>
            <person name="Koblizek M."/>
        </authorList>
    </citation>
    <scope>NUCLEOTIDE SEQUENCE [LARGE SCALE GENOMIC DNA]</scope>
    <source>
        <strain evidence="2 3">AP64</strain>
    </source>
</reference>